<evidence type="ECO:0000313" key="10">
    <source>
        <dbReference type="EMBL" id="KAF4625082.1"/>
    </source>
</evidence>
<name>A0A8H4R815_9HELO</name>
<feature type="domain" description="Rhodopsin" evidence="9">
    <location>
        <begin position="95"/>
        <end position="214"/>
    </location>
</feature>
<dbReference type="GO" id="GO:0015074">
    <property type="term" value="P:DNA integration"/>
    <property type="evidence" value="ECO:0007669"/>
    <property type="project" value="InterPro"/>
</dbReference>
<dbReference type="Pfam" id="PF20684">
    <property type="entry name" value="Fung_rhodopsin"/>
    <property type="match status" value="1"/>
</dbReference>
<dbReference type="GO" id="GO:0006313">
    <property type="term" value="P:DNA transposition"/>
    <property type="evidence" value="ECO:0007669"/>
    <property type="project" value="InterPro"/>
</dbReference>
<comment type="similarity">
    <text evidence="5">Belongs to the SAT4 family.</text>
</comment>
<evidence type="ECO:0000256" key="2">
    <source>
        <dbReference type="ARBA" id="ARBA00022692"/>
    </source>
</evidence>
<feature type="region of interest" description="Disordered" evidence="6">
    <location>
        <begin position="250"/>
        <end position="289"/>
    </location>
</feature>
<dbReference type="InterPro" id="IPR002492">
    <property type="entry name" value="Transposase_Tc1-like"/>
</dbReference>
<dbReference type="InterPro" id="IPR049326">
    <property type="entry name" value="Rhodopsin_dom_fungi"/>
</dbReference>
<evidence type="ECO:0000256" key="6">
    <source>
        <dbReference type="SAM" id="MobiDB-lite"/>
    </source>
</evidence>
<feature type="transmembrane region" description="Helical" evidence="7">
    <location>
        <begin position="15"/>
        <end position="37"/>
    </location>
</feature>
<sequence>MAELPQIPLTEADHHAAMVFVAVTVPLLAVALASLAARITHKIQSQLSLGWEDYLIAVGVAFLQFPFGRFPSLASKPAWVFSFYVFIKAENGIYSSTWNTTITGARCVSTDSYRAVSNAQSSISIATDLILSFFPLTFLHKLRRPIAEKVLVGVLMAMGMMASGASITKAVLVIQWPHAVDSFSLGFAISTWTCVEMFLGITAACLPTLKSKFQRLLALLGIDFTFDGSHTLRSISGGGGTATRMEPVSENNENHNHLSSVYTEDSSNLSTTAGRDNGNGRKEWEGLPRTERRGVMHTIRLFQAVTYTEAQRLSIVRALAGASHCTNTLILIRVFWKATSSSQAQAEKLVEFVYASAQNRRMSFQKLVEVMDFGIKNDAIRIALLREGFHRRLVMRKPPITEKNRQLRKAWALEHVEWTIVQWHTKGPGIFWEKDWGLINKGSYQAHTVPIIHGYIELMRRQGVHLKLMQD</sequence>
<dbReference type="InterPro" id="IPR052337">
    <property type="entry name" value="SAT4-like"/>
</dbReference>
<dbReference type="AlphaFoldDB" id="A0A8H4R815"/>
<feature type="domain" description="Transposase Tc1-like" evidence="8">
    <location>
        <begin position="356"/>
        <end position="416"/>
    </location>
</feature>
<dbReference type="OrthoDB" id="5278984at2759"/>
<protein>
    <recommendedName>
        <fullName evidence="12">Transposase Tc1-like domain-containing protein</fullName>
    </recommendedName>
</protein>
<reference evidence="10 11" key="1">
    <citation type="submission" date="2020-03" db="EMBL/GenBank/DDBJ databases">
        <title>Draft Genome Sequence of Cudoniella acicularis.</title>
        <authorList>
            <person name="Buettner E."/>
            <person name="Kellner H."/>
        </authorList>
    </citation>
    <scope>NUCLEOTIDE SEQUENCE [LARGE SCALE GENOMIC DNA]</scope>
    <source>
        <strain evidence="10 11">DSM 108380</strain>
    </source>
</reference>
<proteinExistence type="inferred from homology"/>
<evidence type="ECO:0000259" key="8">
    <source>
        <dbReference type="Pfam" id="PF01498"/>
    </source>
</evidence>
<feature type="compositionally biased region" description="Polar residues" evidence="6">
    <location>
        <begin position="258"/>
        <end position="274"/>
    </location>
</feature>
<dbReference type="GO" id="GO:0003677">
    <property type="term" value="F:DNA binding"/>
    <property type="evidence" value="ECO:0007669"/>
    <property type="project" value="InterPro"/>
</dbReference>
<feature type="transmembrane region" description="Helical" evidence="7">
    <location>
        <begin position="151"/>
        <end position="176"/>
    </location>
</feature>
<dbReference type="Proteomes" id="UP000566819">
    <property type="component" value="Unassembled WGS sequence"/>
</dbReference>
<feature type="transmembrane region" description="Helical" evidence="7">
    <location>
        <begin position="182"/>
        <end position="206"/>
    </location>
</feature>
<organism evidence="10 11">
    <name type="scientific">Cudoniella acicularis</name>
    <dbReference type="NCBI Taxonomy" id="354080"/>
    <lineage>
        <taxon>Eukaryota</taxon>
        <taxon>Fungi</taxon>
        <taxon>Dikarya</taxon>
        <taxon>Ascomycota</taxon>
        <taxon>Pezizomycotina</taxon>
        <taxon>Leotiomycetes</taxon>
        <taxon>Helotiales</taxon>
        <taxon>Tricladiaceae</taxon>
        <taxon>Cudoniella</taxon>
    </lineage>
</organism>
<keyword evidence="4 7" id="KW-0472">Membrane</keyword>
<keyword evidence="2 7" id="KW-0812">Transmembrane</keyword>
<evidence type="ECO:0008006" key="12">
    <source>
        <dbReference type="Google" id="ProtNLM"/>
    </source>
</evidence>
<accession>A0A8H4R815</accession>
<dbReference type="PANTHER" id="PTHR33048:SF129">
    <property type="entry name" value="INTEGRAL MEMBRANE PROTEIN-RELATED"/>
    <property type="match status" value="1"/>
</dbReference>
<evidence type="ECO:0000256" key="1">
    <source>
        <dbReference type="ARBA" id="ARBA00004141"/>
    </source>
</evidence>
<dbReference type="EMBL" id="JAAMPI010001468">
    <property type="protein sequence ID" value="KAF4625082.1"/>
    <property type="molecule type" value="Genomic_DNA"/>
</dbReference>
<evidence type="ECO:0000256" key="3">
    <source>
        <dbReference type="ARBA" id="ARBA00022989"/>
    </source>
</evidence>
<dbReference type="Pfam" id="PF01498">
    <property type="entry name" value="HTH_Tnp_Tc3_2"/>
    <property type="match status" value="1"/>
</dbReference>
<evidence type="ECO:0000256" key="7">
    <source>
        <dbReference type="SAM" id="Phobius"/>
    </source>
</evidence>
<evidence type="ECO:0000256" key="5">
    <source>
        <dbReference type="ARBA" id="ARBA00038359"/>
    </source>
</evidence>
<keyword evidence="3 7" id="KW-1133">Transmembrane helix</keyword>
<evidence type="ECO:0000256" key="4">
    <source>
        <dbReference type="ARBA" id="ARBA00023136"/>
    </source>
</evidence>
<comment type="subcellular location">
    <subcellularLocation>
        <location evidence="1">Membrane</location>
        <topology evidence="1">Multi-pass membrane protein</topology>
    </subcellularLocation>
</comment>
<evidence type="ECO:0000259" key="9">
    <source>
        <dbReference type="Pfam" id="PF20684"/>
    </source>
</evidence>
<comment type="caution">
    <text evidence="10">The sequence shown here is derived from an EMBL/GenBank/DDBJ whole genome shotgun (WGS) entry which is preliminary data.</text>
</comment>
<evidence type="ECO:0000313" key="11">
    <source>
        <dbReference type="Proteomes" id="UP000566819"/>
    </source>
</evidence>
<dbReference type="GO" id="GO:0016020">
    <property type="term" value="C:membrane"/>
    <property type="evidence" value="ECO:0007669"/>
    <property type="project" value="UniProtKB-SubCell"/>
</dbReference>
<gene>
    <name evidence="10" type="ORF">G7Y89_g13087</name>
</gene>
<feature type="compositionally biased region" description="Basic and acidic residues" evidence="6">
    <location>
        <begin position="278"/>
        <end position="289"/>
    </location>
</feature>
<dbReference type="PANTHER" id="PTHR33048">
    <property type="entry name" value="PTH11-LIKE INTEGRAL MEMBRANE PROTEIN (AFU_ORTHOLOGUE AFUA_5G11245)"/>
    <property type="match status" value="1"/>
</dbReference>
<keyword evidence="11" id="KW-1185">Reference proteome</keyword>